<proteinExistence type="predicted"/>
<organism evidence="1">
    <name type="scientific">bioreactor metagenome</name>
    <dbReference type="NCBI Taxonomy" id="1076179"/>
    <lineage>
        <taxon>unclassified sequences</taxon>
        <taxon>metagenomes</taxon>
        <taxon>ecological metagenomes</taxon>
    </lineage>
</organism>
<protein>
    <submittedName>
        <fullName evidence="1">Uncharacterized protein</fullName>
    </submittedName>
</protein>
<comment type="caution">
    <text evidence="1">The sequence shown here is derived from an EMBL/GenBank/DDBJ whole genome shotgun (WGS) entry which is preliminary data.</text>
</comment>
<dbReference type="Gene3D" id="1.25.40.10">
    <property type="entry name" value="Tetratricopeptide repeat domain"/>
    <property type="match status" value="1"/>
</dbReference>
<dbReference type="InterPro" id="IPR011990">
    <property type="entry name" value="TPR-like_helical_dom_sf"/>
</dbReference>
<dbReference type="SUPFAM" id="SSF48452">
    <property type="entry name" value="TPR-like"/>
    <property type="match status" value="1"/>
</dbReference>
<dbReference type="AlphaFoldDB" id="A0A645H205"/>
<dbReference type="EMBL" id="VSSQ01083801">
    <property type="protein sequence ID" value="MPN32019.1"/>
    <property type="molecule type" value="Genomic_DNA"/>
</dbReference>
<evidence type="ECO:0000313" key="1">
    <source>
        <dbReference type="EMBL" id="MPN32019.1"/>
    </source>
</evidence>
<sequence length="219" mass="25300">MIEYAMALEELAKTEEALNIYENILQKDGQYSPALFRSGLIYLNREDEKGLDLVKSAMEQDNDFIDAGLQIIGTFIDRNGLKEKKEELKEWALEQSDIYKKKIDEVESLYPNDVFVETDLPLEQRQKLKEALGNIPSIKTVLIANKKLKYSKSDLLVVAVASKQKLGKVFWKGAHIYDVDKIEEILIELNMPYFILDLQQNAIYFKKLAAIKHSELIRR</sequence>
<name>A0A645H205_9ZZZZ</name>
<gene>
    <name evidence="1" type="ORF">SDC9_179494</name>
</gene>
<accession>A0A645H205</accession>
<reference evidence="1" key="1">
    <citation type="submission" date="2019-08" db="EMBL/GenBank/DDBJ databases">
        <authorList>
            <person name="Kucharzyk K."/>
            <person name="Murdoch R.W."/>
            <person name="Higgins S."/>
            <person name="Loffler F."/>
        </authorList>
    </citation>
    <scope>NUCLEOTIDE SEQUENCE</scope>
</reference>